<evidence type="ECO:0000256" key="1">
    <source>
        <dbReference type="ARBA" id="ARBA00022729"/>
    </source>
</evidence>
<dbReference type="GO" id="GO:0009254">
    <property type="term" value="P:peptidoglycan turnover"/>
    <property type="evidence" value="ECO:0007669"/>
    <property type="project" value="InterPro"/>
</dbReference>
<accession>A0A644Z3C4</accession>
<comment type="caution">
    <text evidence="3">The sequence shown here is derived from an EMBL/GenBank/DDBJ whole genome shotgun (WGS) entry which is preliminary data.</text>
</comment>
<dbReference type="PANTHER" id="PTHR39160:SF4">
    <property type="entry name" value="RESUSCITATION-PROMOTING FACTOR RPFB"/>
    <property type="match status" value="1"/>
</dbReference>
<evidence type="ECO:0000313" key="3">
    <source>
        <dbReference type="EMBL" id="MPM34778.1"/>
    </source>
</evidence>
<dbReference type="InterPro" id="IPR010611">
    <property type="entry name" value="3D_dom"/>
</dbReference>
<feature type="domain" description="3D" evidence="2">
    <location>
        <begin position="75"/>
        <end position="136"/>
    </location>
</feature>
<dbReference type="AlphaFoldDB" id="A0A644Z3C4"/>
<name>A0A644Z3C4_9ZZZZ</name>
<dbReference type="Gene3D" id="2.40.40.10">
    <property type="entry name" value="RlpA-like domain"/>
    <property type="match status" value="1"/>
</dbReference>
<dbReference type="CDD" id="cd14667">
    <property type="entry name" value="3D_containing_proteins"/>
    <property type="match status" value="1"/>
</dbReference>
<dbReference type="EMBL" id="VSSQ01007076">
    <property type="protein sequence ID" value="MPM34778.1"/>
    <property type="molecule type" value="Genomic_DNA"/>
</dbReference>
<keyword evidence="1" id="KW-0732">Signal</keyword>
<protein>
    <recommendedName>
        <fullName evidence="2">3D domain-containing protein</fullName>
    </recommendedName>
</protein>
<dbReference type="GO" id="GO:0004553">
    <property type="term" value="F:hydrolase activity, hydrolyzing O-glycosyl compounds"/>
    <property type="evidence" value="ECO:0007669"/>
    <property type="project" value="InterPro"/>
</dbReference>
<dbReference type="InterPro" id="IPR051933">
    <property type="entry name" value="Resuscitation_pf_RpfB"/>
</dbReference>
<dbReference type="InterPro" id="IPR036908">
    <property type="entry name" value="RlpA-like_sf"/>
</dbReference>
<proteinExistence type="predicted"/>
<dbReference type="Pfam" id="PF06725">
    <property type="entry name" value="3D"/>
    <property type="match status" value="1"/>
</dbReference>
<dbReference type="InterPro" id="IPR059180">
    <property type="entry name" value="3D_YorM"/>
</dbReference>
<reference evidence="3" key="1">
    <citation type="submission" date="2019-08" db="EMBL/GenBank/DDBJ databases">
        <authorList>
            <person name="Kucharzyk K."/>
            <person name="Murdoch R.W."/>
            <person name="Higgins S."/>
            <person name="Loffler F."/>
        </authorList>
    </citation>
    <scope>NUCLEOTIDE SEQUENCE</scope>
</reference>
<sequence length="139" mass="14986">MLNISVQKLLLLITVVFTTSFFAHIVSAAPSDNVKSQIQNKKAITVTATAYAPGPHDNGKWGNLTHIGTQVRPGVIAVDPKIIPLGTKLYIEFPNGKGMYGVAEDTGGAIKGSRIDIAMWTVSEALDFGMQKVKVYEIE</sequence>
<dbReference type="GO" id="GO:0019867">
    <property type="term" value="C:outer membrane"/>
    <property type="evidence" value="ECO:0007669"/>
    <property type="project" value="InterPro"/>
</dbReference>
<dbReference type="SUPFAM" id="SSF50685">
    <property type="entry name" value="Barwin-like endoglucanases"/>
    <property type="match status" value="1"/>
</dbReference>
<gene>
    <name evidence="3" type="ORF">SDC9_81365</name>
</gene>
<organism evidence="3">
    <name type="scientific">bioreactor metagenome</name>
    <dbReference type="NCBI Taxonomy" id="1076179"/>
    <lineage>
        <taxon>unclassified sequences</taxon>
        <taxon>metagenomes</taxon>
        <taxon>ecological metagenomes</taxon>
    </lineage>
</organism>
<dbReference type="PANTHER" id="PTHR39160">
    <property type="entry name" value="CELL WALL-BINDING PROTEIN YOCH"/>
    <property type="match status" value="1"/>
</dbReference>
<evidence type="ECO:0000259" key="2">
    <source>
        <dbReference type="Pfam" id="PF06725"/>
    </source>
</evidence>